<evidence type="ECO:0000313" key="3">
    <source>
        <dbReference type="Proteomes" id="UP001337681"/>
    </source>
</evidence>
<dbReference type="InterPro" id="IPR018873">
    <property type="entry name" value="KilA-N_DNA-bd_domain"/>
</dbReference>
<comment type="caution">
    <text evidence="2">The sequence shown here is derived from an EMBL/GenBank/DDBJ whole genome shotgun (WGS) entry which is preliminary data.</text>
</comment>
<protein>
    <submittedName>
        <fullName evidence="2">ORF6N domain-containing protein</fullName>
    </submittedName>
</protein>
<organism evidence="2 3">
    <name type="scientific">Pedobacter flavus</name>
    <dbReference type="NCBI Taxonomy" id="3113906"/>
    <lineage>
        <taxon>Bacteria</taxon>
        <taxon>Pseudomonadati</taxon>
        <taxon>Bacteroidota</taxon>
        <taxon>Sphingobacteriia</taxon>
        <taxon>Sphingobacteriales</taxon>
        <taxon>Sphingobacteriaceae</taxon>
        <taxon>Pedobacter</taxon>
    </lineage>
</organism>
<sequence length="198" mass="23792">MFVKLEGEVGLKWPLNMEKHDEKFISDEVVIDKIYWVRNQKVMLDQDLAELYGIQTRRLNEQVKRNRERFPDDFMFELTEDEYLNLMSQIATSSWGGRRNRPYAFTEHGVLMLSSVLNSKRAIEVNVQIMRVYIKIREMLLANKDLFTRVEQVEKNLVKHDHNIELLFNYFRKFLQQDDQPREKIGYKLESEKKAQTN</sequence>
<evidence type="ECO:0000313" key="2">
    <source>
        <dbReference type="EMBL" id="MEE1884870.1"/>
    </source>
</evidence>
<dbReference type="Proteomes" id="UP001337681">
    <property type="component" value="Unassembled WGS sequence"/>
</dbReference>
<reference evidence="2 3" key="1">
    <citation type="submission" date="2024-01" db="EMBL/GenBank/DDBJ databases">
        <title>Pedobacter sp. nov., isolated from oil-contaminated soil.</title>
        <authorList>
            <person name="Le N.T.T."/>
        </authorList>
    </citation>
    <scope>NUCLEOTIDE SEQUENCE [LARGE SCALE GENOMIC DNA]</scope>
    <source>
        <strain evidence="2 3">VNH31</strain>
    </source>
</reference>
<feature type="domain" description="KilA-N DNA-binding" evidence="1">
    <location>
        <begin position="33"/>
        <end position="116"/>
    </location>
</feature>
<accession>A0ABU7H0L6</accession>
<gene>
    <name evidence="2" type="ORF">VRU49_05475</name>
</gene>
<proteinExistence type="predicted"/>
<dbReference type="EMBL" id="JAZDQU010000001">
    <property type="protein sequence ID" value="MEE1884870.1"/>
    <property type="molecule type" value="Genomic_DNA"/>
</dbReference>
<keyword evidence="3" id="KW-1185">Reference proteome</keyword>
<dbReference type="RefSeq" id="WP_330145779.1">
    <property type="nucleotide sequence ID" value="NZ_JAZDQU010000001.1"/>
</dbReference>
<name>A0ABU7H0L6_9SPHI</name>
<evidence type="ECO:0000259" key="1">
    <source>
        <dbReference type="Pfam" id="PF10543"/>
    </source>
</evidence>
<dbReference type="Pfam" id="PF10543">
    <property type="entry name" value="ORF6N"/>
    <property type="match status" value="1"/>
</dbReference>